<proteinExistence type="predicted"/>
<keyword evidence="1" id="KW-0547">Nucleotide-binding</keyword>
<dbReference type="InterPro" id="IPR001806">
    <property type="entry name" value="Small_GTPase"/>
</dbReference>
<name>F0WMM6_9STRA</name>
<dbReference type="NCBIfam" id="TIGR00231">
    <property type="entry name" value="small_GTP"/>
    <property type="match status" value="1"/>
</dbReference>
<dbReference type="SUPFAM" id="SSF52540">
    <property type="entry name" value="P-loop containing nucleoside triphosphate hydrolases"/>
    <property type="match status" value="1"/>
</dbReference>
<dbReference type="CDD" id="cd04119">
    <property type="entry name" value="RJL"/>
    <property type="match status" value="1"/>
</dbReference>
<gene>
    <name evidence="3" type="primary">AlNc14C158G7713</name>
    <name evidence="3" type="ORF">ALNC14_087020</name>
</gene>
<organism evidence="3">
    <name type="scientific">Albugo laibachii Nc14</name>
    <dbReference type="NCBI Taxonomy" id="890382"/>
    <lineage>
        <taxon>Eukaryota</taxon>
        <taxon>Sar</taxon>
        <taxon>Stramenopiles</taxon>
        <taxon>Oomycota</taxon>
        <taxon>Peronosporomycetes</taxon>
        <taxon>Albuginales</taxon>
        <taxon>Albuginaceae</taxon>
        <taxon>Albugo</taxon>
    </lineage>
</organism>
<keyword evidence="2" id="KW-0342">GTP-binding</keyword>
<accession>F0WMM6</accession>
<dbReference type="SMART" id="SM00175">
    <property type="entry name" value="RAB"/>
    <property type="match status" value="1"/>
</dbReference>
<dbReference type="GO" id="GO:0003924">
    <property type="term" value="F:GTPase activity"/>
    <property type="evidence" value="ECO:0007669"/>
    <property type="project" value="InterPro"/>
</dbReference>
<dbReference type="PROSITE" id="PS51421">
    <property type="entry name" value="RAS"/>
    <property type="match status" value="1"/>
</dbReference>
<reference evidence="3" key="1">
    <citation type="journal article" date="2011" name="PLoS Biol.">
        <title>Gene gain and loss during evolution of obligate parasitism in the white rust pathogen of Arabidopsis thaliana.</title>
        <authorList>
            <person name="Kemen E."/>
            <person name="Gardiner A."/>
            <person name="Schultz-Larsen T."/>
            <person name="Kemen A.C."/>
            <person name="Balmuth A.L."/>
            <person name="Robert-Seilaniantz A."/>
            <person name="Bailey K."/>
            <person name="Holub E."/>
            <person name="Studholme D.J."/>
            <person name="Maclean D."/>
            <person name="Jones J.D."/>
        </authorList>
    </citation>
    <scope>NUCLEOTIDE SEQUENCE</scope>
</reference>
<dbReference type="InterPro" id="IPR027417">
    <property type="entry name" value="P-loop_NTPase"/>
</dbReference>
<evidence type="ECO:0000256" key="1">
    <source>
        <dbReference type="ARBA" id="ARBA00022741"/>
    </source>
</evidence>
<dbReference type="SMART" id="SM00173">
    <property type="entry name" value="RAS"/>
    <property type="match status" value="1"/>
</dbReference>
<dbReference type="SMART" id="SM00176">
    <property type="entry name" value="RAN"/>
    <property type="match status" value="1"/>
</dbReference>
<protein>
    <submittedName>
        <fullName evidence="3">TPA_exp: Rbjlike protein putative</fullName>
    </submittedName>
</protein>
<dbReference type="PROSITE" id="PS51419">
    <property type="entry name" value="RAB"/>
    <property type="match status" value="1"/>
</dbReference>
<dbReference type="Gene3D" id="3.40.50.300">
    <property type="entry name" value="P-loop containing nucleotide triphosphate hydrolases"/>
    <property type="match status" value="1"/>
</dbReference>
<dbReference type="SMART" id="SM00174">
    <property type="entry name" value="RHO"/>
    <property type="match status" value="1"/>
</dbReference>
<sequence length="196" mass="22294">MSKEHFAPISGLVATSDGLSHAAENEFAQPQRIKIISMGNLSVGKSCMIKRFCEEKFVNKYISTIGIDYGVKSLLMSNREVRVNFWDFSGQDEFLQVRNEFYKDAQGVILVFDVTSRPSFEALDRWIEEAIRFGIERFTCIVCGNKIDKMHRVVSEEEGKLFAKSKGWEYYETSACTGVNIHGAFMSLFQQVISVN</sequence>
<dbReference type="EMBL" id="FR824203">
    <property type="protein sequence ID" value="CCA22559.1"/>
    <property type="molecule type" value="Genomic_DNA"/>
</dbReference>
<dbReference type="HOGENOM" id="CLU_041217_10_6_1"/>
<dbReference type="AlphaFoldDB" id="F0WMM6"/>
<dbReference type="Pfam" id="PF00071">
    <property type="entry name" value="Ras"/>
    <property type="match status" value="1"/>
</dbReference>
<dbReference type="PRINTS" id="PR00449">
    <property type="entry name" value="RASTRNSFRMNG"/>
</dbReference>
<reference evidence="3" key="2">
    <citation type="submission" date="2011-02" db="EMBL/GenBank/DDBJ databases">
        <authorList>
            <person name="MacLean D."/>
        </authorList>
    </citation>
    <scope>NUCLEOTIDE SEQUENCE</scope>
</reference>
<dbReference type="PANTHER" id="PTHR47977">
    <property type="entry name" value="RAS-RELATED PROTEIN RAB"/>
    <property type="match status" value="1"/>
</dbReference>
<evidence type="ECO:0000256" key="2">
    <source>
        <dbReference type="ARBA" id="ARBA00023134"/>
    </source>
</evidence>
<dbReference type="InterPro" id="IPR005225">
    <property type="entry name" value="Small_GTP-bd"/>
</dbReference>
<dbReference type="FunFam" id="3.40.50.300:FF:001447">
    <property type="entry name" value="Ras-related protein Rab-1B"/>
    <property type="match status" value="1"/>
</dbReference>
<dbReference type="GO" id="GO:0005525">
    <property type="term" value="F:GTP binding"/>
    <property type="evidence" value="ECO:0007669"/>
    <property type="project" value="UniProtKB-KW"/>
</dbReference>
<dbReference type="InterPro" id="IPR050227">
    <property type="entry name" value="Rab"/>
</dbReference>
<evidence type="ECO:0000313" key="3">
    <source>
        <dbReference type="EMBL" id="CCA22559.1"/>
    </source>
</evidence>